<evidence type="ECO:0000256" key="1">
    <source>
        <dbReference type="SAM" id="MobiDB-lite"/>
    </source>
</evidence>
<reference evidence="3" key="1">
    <citation type="journal article" date="2023" name="Commun. Biol.">
        <title>Genome analysis of Parmales, the sister group of diatoms, reveals the evolutionary specialization of diatoms from phago-mixotrophs to photoautotrophs.</title>
        <authorList>
            <person name="Ban H."/>
            <person name="Sato S."/>
            <person name="Yoshikawa S."/>
            <person name="Yamada K."/>
            <person name="Nakamura Y."/>
            <person name="Ichinomiya M."/>
            <person name="Sato N."/>
            <person name="Blanc-Mathieu R."/>
            <person name="Endo H."/>
            <person name="Kuwata A."/>
            <person name="Ogata H."/>
        </authorList>
    </citation>
    <scope>NUCLEOTIDE SEQUENCE [LARGE SCALE GENOMIC DNA]</scope>
</reference>
<evidence type="ECO:0000313" key="3">
    <source>
        <dbReference type="Proteomes" id="UP001162640"/>
    </source>
</evidence>
<feature type="compositionally biased region" description="Polar residues" evidence="1">
    <location>
        <begin position="371"/>
        <end position="380"/>
    </location>
</feature>
<proteinExistence type="predicted"/>
<feature type="compositionally biased region" description="Polar residues" evidence="1">
    <location>
        <begin position="49"/>
        <end position="59"/>
    </location>
</feature>
<accession>A0A9W7AAY4</accession>
<dbReference type="EMBL" id="BLQM01000126">
    <property type="protein sequence ID" value="GMH66956.1"/>
    <property type="molecule type" value="Genomic_DNA"/>
</dbReference>
<feature type="compositionally biased region" description="Polar residues" evidence="1">
    <location>
        <begin position="66"/>
        <end position="77"/>
    </location>
</feature>
<feature type="compositionally biased region" description="Polar residues" evidence="1">
    <location>
        <begin position="84"/>
        <end position="93"/>
    </location>
</feature>
<feature type="compositionally biased region" description="Polar residues" evidence="1">
    <location>
        <begin position="415"/>
        <end position="432"/>
    </location>
</feature>
<feature type="compositionally biased region" description="Polar residues" evidence="1">
    <location>
        <begin position="109"/>
        <end position="131"/>
    </location>
</feature>
<feature type="region of interest" description="Disordered" evidence="1">
    <location>
        <begin position="395"/>
        <end position="448"/>
    </location>
</feature>
<organism evidence="2 3">
    <name type="scientific">Triparma laevis f. inornata</name>
    <dbReference type="NCBI Taxonomy" id="1714386"/>
    <lineage>
        <taxon>Eukaryota</taxon>
        <taxon>Sar</taxon>
        <taxon>Stramenopiles</taxon>
        <taxon>Ochrophyta</taxon>
        <taxon>Bolidophyceae</taxon>
        <taxon>Parmales</taxon>
        <taxon>Triparmaceae</taxon>
        <taxon>Triparma</taxon>
    </lineage>
</organism>
<dbReference type="AlphaFoldDB" id="A0A9W7AAY4"/>
<feature type="region of interest" description="Disordered" evidence="1">
    <location>
        <begin position="344"/>
        <end position="380"/>
    </location>
</feature>
<evidence type="ECO:0000313" key="2">
    <source>
        <dbReference type="EMBL" id="GMH66956.1"/>
    </source>
</evidence>
<gene>
    <name evidence="2" type="ORF">TL16_g04553</name>
</gene>
<feature type="compositionally biased region" description="Low complexity" evidence="1">
    <location>
        <begin position="433"/>
        <end position="446"/>
    </location>
</feature>
<feature type="region of interest" description="Disordered" evidence="1">
    <location>
        <begin position="49"/>
        <end position="245"/>
    </location>
</feature>
<comment type="caution">
    <text evidence="2">The sequence shown here is derived from an EMBL/GenBank/DDBJ whole genome shotgun (WGS) entry which is preliminary data.</text>
</comment>
<feature type="compositionally biased region" description="Polar residues" evidence="1">
    <location>
        <begin position="179"/>
        <end position="199"/>
    </location>
</feature>
<protein>
    <submittedName>
        <fullName evidence="2">Uncharacterized protein</fullName>
    </submittedName>
</protein>
<sequence length="524" mass="57837">MDDVASLDKWAPIRTLQQPTSQFSGSNAGIRLNTGRIIGQNIKVSTTHTAPTLNVTLNNKPHRPSMGQTNQSRTPPQSYMVAADNSQTNSQREYSAPKQRTPRNMEEFLQTTNSPPTHSSRRQGSMGSTSDRFAPIPRMKPVRQRPPPSTMTPNLDGTIPWSSAASAVPSGGPDMSIGRSKSNITSLSSNQNQSPLKSSTKPEDPISPAHTRIFNKQGKDGKEPTILYPKPSPPTSNKDPKAEDARRKFNCCRQVMDILEKHDYKLKKTFNHTDEDKRNIKVRTNHTFNELANVLQEFGAKVDVDMVKDAFQQSSNQKEITFSQLAATATDTVYPGSNNGHKDFFDAPPAQGRAVGRGPGARNNGFHNGFLSHNMNPEPRTSLTYVEKSIKELEQNPPSLIPNSGIPLLPRFDPSSRSEAPVTSTSRTSRAPNNNNNNNNNNNSSNQEWSHWADKTIEHRPRLGLGGGRKAVGQMSSKVTKDSMNDLVFHGKYDEMKPIPVSTKQYSASFNAPFANADNTPPTW</sequence>
<name>A0A9W7AAY4_9STRA</name>
<dbReference type="Proteomes" id="UP001162640">
    <property type="component" value="Unassembled WGS sequence"/>
</dbReference>